<reference evidence="1" key="1">
    <citation type="submission" date="2021-12" db="EMBL/GenBank/DDBJ databases">
        <authorList>
            <person name="King R."/>
        </authorList>
    </citation>
    <scope>NUCLEOTIDE SEQUENCE</scope>
</reference>
<gene>
    <name evidence="1" type="ORF">MELIAE_LOCUS13151</name>
</gene>
<keyword evidence="2" id="KW-1185">Reference proteome</keyword>
<sequence length="147" mass="17571">MIYIVFTFRNHHYIQDRTNKIKLVARQIKYLQIKKIMPIYEIEEILNKYKKDEDLIEQKIKEKNLVGAIENNEKKTEILGNTEILTSQEAVERNSMLLKELETVKGNLRSKAIFSPSELQWEKICKKYQEKPALPVKTWKCHLPYYV</sequence>
<proteinExistence type="predicted"/>
<dbReference type="OrthoDB" id="7731029at2759"/>
<dbReference type="EMBL" id="OV121140">
    <property type="protein sequence ID" value="CAH0564661.1"/>
    <property type="molecule type" value="Genomic_DNA"/>
</dbReference>
<protein>
    <submittedName>
        <fullName evidence="1">Uncharacterized protein</fullName>
    </submittedName>
</protein>
<evidence type="ECO:0000313" key="1">
    <source>
        <dbReference type="EMBL" id="CAH0564661.1"/>
    </source>
</evidence>
<evidence type="ECO:0000313" key="2">
    <source>
        <dbReference type="Proteomes" id="UP001154078"/>
    </source>
</evidence>
<organism evidence="1 2">
    <name type="scientific">Brassicogethes aeneus</name>
    <name type="common">Rape pollen beetle</name>
    <name type="synonym">Meligethes aeneus</name>
    <dbReference type="NCBI Taxonomy" id="1431903"/>
    <lineage>
        <taxon>Eukaryota</taxon>
        <taxon>Metazoa</taxon>
        <taxon>Ecdysozoa</taxon>
        <taxon>Arthropoda</taxon>
        <taxon>Hexapoda</taxon>
        <taxon>Insecta</taxon>
        <taxon>Pterygota</taxon>
        <taxon>Neoptera</taxon>
        <taxon>Endopterygota</taxon>
        <taxon>Coleoptera</taxon>
        <taxon>Polyphaga</taxon>
        <taxon>Cucujiformia</taxon>
        <taxon>Nitidulidae</taxon>
        <taxon>Meligethinae</taxon>
        <taxon>Brassicogethes</taxon>
    </lineage>
</organism>
<accession>A0A9P0FNI9</accession>
<dbReference type="AlphaFoldDB" id="A0A9P0FNI9"/>
<dbReference type="Proteomes" id="UP001154078">
    <property type="component" value="Chromosome 9"/>
</dbReference>
<name>A0A9P0FNI9_BRAAE</name>